<dbReference type="RefSeq" id="WP_093320523.1">
    <property type="nucleotide sequence ID" value="NZ_FOSZ01000001.1"/>
</dbReference>
<accession>A0A1I4B500</accession>
<keyword evidence="1" id="KW-0732">Signal</keyword>
<evidence type="ECO:0000313" key="3">
    <source>
        <dbReference type="Proteomes" id="UP000198851"/>
    </source>
</evidence>
<dbReference type="AlphaFoldDB" id="A0A1I4B500"/>
<feature type="signal peptide" evidence="1">
    <location>
        <begin position="1"/>
        <end position="19"/>
    </location>
</feature>
<dbReference type="OrthoDB" id="7274329at2"/>
<name>A0A1I4B500_9RHOB</name>
<gene>
    <name evidence="2" type="ORF">SAMN04488036_101810</name>
</gene>
<evidence type="ECO:0000313" key="2">
    <source>
        <dbReference type="EMBL" id="SFK63794.1"/>
    </source>
</evidence>
<organism evidence="2 3">
    <name type="scientific">Shimia haliotis</name>
    <dbReference type="NCBI Taxonomy" id="1280847"/>
    <lineage>
        <taxon>Bacteria</taxon>
        <taxon>Pseudomonadati</taxon>
        <taxon>Pseudomonadota</taxon>
        <taxon>Alphaproteobacteria</taxon>
        <taxon>Rhodobacterales</taxon>
        <taxon>Roseobacteraceae</taxon>
    </lineage>
</organism>
<dbReference type="PROSITE" id="PS51257">
    <property type="entry name" value="PROKAR_LIPOPROTEIN"/>
    <property type="match status" value="1"/>
</dbReference>
<protein>
    <submittedName>
        <fullName evidence="2">Uncharacterized protein</fullName>
    </submittedName>
</protein>
<dbReference type="Proteomes" id="UP000198851">
    <property type="component" value="Unassembled WGS sequence"/>
</dbReference>
<dbReference type="STRING" id="1280847.SAMN04488036_101810"/>
<keyword evidence="3" id="KW-1185">Reference proteome</keyword>
<feature type="chain" id="PRO_5011476051" evidence="1">
    <location>
        <begin position="20"/>
        <end position="158"/>
    </location>
</feature>
<evidence type="ECO:0000256" key="1">
    <source>
        <dbReference type="SAM" id="SignalP"/>
    </source>
</evidence>
<proteinExistence type="predicted"/>
<dbReference type="EMBL" id="FOSZ01000001">
    <property type="protein sequence ID" value="SFK63794.1"/>
    <property type="molecule type" value="Genomic_DNA"/>
</dbReference>
<reference evidence="3" key="1">
    <citation type="submission" date="2016-10" db="EMBL/GenBank/DDBJ databases">
        <authorList>
            <person name="Varghese N."/>
            <person name="Submissions S."/>
        </authorList>
    </citation>
    <scope>NUCLEOTIDE SEQUENCE [LARGE SCALE GENOMIC DNA]</scope>
    <source>
        <strain evidence="3">DSM 28453</strain>
    </source>
</reference>
<sequence>MFRIPAALALIGLTLSACGPTSHVSYTKPNVSNNTANRNFVECRQEANALFPAAIFTESVPGYGGYGGYYGGSPYYPGWGGSYVQASDANAPLRAQHLSDCMTLKGYQRQVHPICTSAQLDGRQYQPVTRPPASAAANICAARTQGGGTTLIDLSKPL</sequence>